<evidence type="ECO:0000256" key="11">
    <source>
        <dbReference type="ARBA" id="ARBA00023170"/>
    </source>
</evidence>
<feature type="transmembrane region" description="Helical" evidence="14">
    <location>
        <begin position="1164"/>
        <end position="1187"/>
    </location>
</feature>
<feature type="region of interest" description="Disordered" evidence="13">
    <location>
        <begin position="1138"/>
        <end position="1157"/>
    </location>
</feature>
<evidence type="ECO:0000256" key="14">
    <source>
        <dbReference type="SAM" id="Phobius"/>
    </source>
</evidence>
<keyword evidence="11" id="KW-0675">Receptor</keyword>
<evidence type="ECO:0000313" key="18">
    <source>
        <dbReference type="Proteomes" id="UP001367508"/>
    </source>
</evidence>
<evidence type="ECO:0000256" key="3">
    <source>
        <dbReference type="ARBA" id="ARBA00022475"/>
    </source>
</evidence>
<accession>A0AAN9M1M4</accession>
<comment type="caution">
    <text evidence="17">The sequence shown here is derived from an EMBL/GenBank/DDBJ whole genome shotgun (WGS) entry which is preliminary data.</text>
</comment>
<name>A0AAN9M1M4_CANGL</name>
<evidence type="ECO:0000256" key="6">
    <source>
        <dbReference type="ARBA" id="ARBA00022692"/>
    </source>
</evidence>
<keyword evidence="6 14" id="KW-0812">Transmembrane</keyword>
<evidence type="ECO:0000256" key="13">
    <source>
        <dbReference type="SAM" id="MobiDB-lite"/>
    </source>
</evidence>
<dbReference type="InterPro" id="IPR001611">
    <property type="entry name" value="Leu-rich_rpt"/>
</dbReference>
<proteinExistence type="inferred from homology"/>
<dbReference type="Pfam" id="PF23598">
    <property type="entry name" value="LRR_14"/>
    <property type="match status" value="1"/>
</dbReference>
<dbReference type="InterPro" id="IPR055414">
    <property type="entry name" value="LRR_R13L4/SHOC2-like"/>
</dbReference>
<dbReference type="PANTHER" id="PTHR48052:SF8">
    <property type="entry name" value="LRR RECEPTOR-LIKE SERINE_THREONINE-PROTEIN KINASE FLS2"/>
    <property type="match status" value="1"/>
</dbReference>
<keyword evidence="9 14" id="KW-1133">Transmembrane helix</keyword>
<keyword evidence="8" id="KW-0677">Repeat</keyword>
<dbReference type="InterPro" id="IPR003591">
    <property type="entry name" value="Leu-rich_rpt_typical-subtyp"/>
</dbReference>
<keyword evidence="10 14" id="KW-0472">Membrane</keyword>
<dbReference type="FunFam" id="3.80.10.10:FF:000041">
    <property type="entry name" value="LRR receptor-like serine/threonine-protein kinase ERECTA"/>
    <property type="match status" value="1"/>
</dbReference>
<evidence type="ECO:0000256" key="10">
    <source>
        <dbReference type="ARBA" id="ARBA00023136"/>
    </source>
</evidence>
<comment type="similarity">
    <text evidence="2">Belongs to the RLP family.</text>
</comment>
<dbReference type="InterPro" id="IPR032675">
    <property type="entry name" value="LRR_dom_sf"/>
</dbReference>
<evidence type="ECO:0000256" key="2">
    <source>
        <dbReference type="ARBA" id="ARBA00009592"/>
    </source>
</evidence>
<evidence type="ECO:0000313" key="17">
    <source>
        <dbReference type="EMBL" id="KAK7343687.1"/>
    </source>
</evidence>
<dbReference type="FunFam" id="3.80.10.10:FF:000383">
    <property type="entry name" value="Leucine-rich repeat receptor protein kinase EMS1"/>
    <property type="match status" value="2"/>
</dbReference>
<keyword evidence="5" id="KW-0433">Leucine-rich repeat</keyword>
<dbReference type="FunFam" id="3.80.10.10:FF:000095">
    <property type="entry name" value="LRR receptor-like serine/threonine-protein kinase GSO1"/>
    <property type="match status" value="1"/>
</dbReference>
<keyword evidence="3" id="KW-1003">Cell membrane</keyword>
<dbReference type="Pfam" id="PF00560">
    <property type="entry name" value="LRR_1"/>
    <property type="match status" value="6"/>
</dbReference>
<dbReference type="SMART" id="SM00365">
    <property type="entry name" value="LRR_SD22"/>
    <property type="match status" value="7"/>
</dbReference>
<evidence type="ECO:0000259" key="15">
    <source>
        <dbReference type="Pfam" id="PF08263"/>
    </source>
</evidence>
<dbReference type="SUPFAM" id="SSF52058">
    <property type="entry name" value="L domain-like"/>
    <property type="match status" value="3"/>
</dbReference>
<reference evidence="17 18" key="1">
    <citation type="submission" date="2024-01" db="EMBL/GenBank/DDBJ databases">
        <title>The genomes of 5 underutilized Papilionoideae crops provide insights into root nodulation and disease resistanc.</title>
        <authorList>
            <person name="Jiang F."/>
        </authorList>
    </citation>
    <scope>NUCLEOTIDE SEQUENCE [LARGE SCALE GENOMIC DNA]</scope>
    <source>
        <strain evidence="17">LVBAO_FW01</strain>
        <tissue evidence="17">Leaves</tissue>
    </source>
</reference>
<keyword evidence="12" id="KW-0325">Glycoprotein</keyword>
<dbReference type="EMBL" id="JAYMYQ010000003">
    <property type="protein sequence ID" value="KAK7343687.1"/>
    <property type="molecule type" value="Genomic_DNA"/>
</dbReference>
<evidence type="ECO:0000256" key="5">
    <source>
        <dbReference type="ARBA" id="ARBA00022614"/>
    </source>
</evidence>
<evidence type="ECO:0000256" key="4">
    <source>
        <dbReference type="ARBA" id="ARBA00022553"/>
    </source>
</evidence>
<dbReference type="InterPro" id="IPR013210">
    <property type="entry name" value="LRR_N_plant-typ"/>
</dbReference>
<evidence type="ECO:0000259" key="16">
    <source>
        <dbReference type="Pfam" id="PF23598"/>
    </source>
</evidence>
<evidence type="ECO:0000256" key="1">
    <source>
        <dbReference type="ARBA" id="ARBA00004251"/>
    </source>
</evidence>
<keyword evidence="7" id="KW-0732">Signal</keyword>
<gene>
    <name evidence="17" type="ORF">VNO77_12625</name>
</gene>
<feature type="domain" description="Leucine-rich repeat-containing N-terminal plant-type" evidence="15">
    <location>
        <begin position="54"/>
        <end position="90"/>
    </location>
</feature>
<dbReference type="FunFam" id="3.80.10.10:FF:000213">
    <property type="entry name" value="Tyrosine-sulfated glycopeptide receptor 1"/>
    <property type="match status" value="1"/>
</dbReference>
<dbReference type="PRINTS" id="PR00019">
    <property type="entry name" value="LEURICHRPT"/>
</dbReference>
<dbReference type="Gene3D" id="3.80.10.10">
    <property type="entry name" value="Ribonuclease Inhibitor"/>
    <property type="match status" value="5"/>
</dbReference>
<comment type="subcellular location">
    <subcellularLocation>
        <location evidence="1">Cell membrane</location>
        <topology evidence="1">Single-pass type I membrane protein</topology>
    </subcellularLocation>
</comment>
<sequence>MPKSIDTIILQQEFTCFVPNMRIHGSAAFAVLLLLVEITQICFSAYSTSPCREPERQALLSFKASLQDPSNRLSSWEGIHCCQWKGIECDNVTGHVLKLDLRRPYLPSFWANEELFAAPEECYNFYTLNEPSIFAQNVNPSLLQLEYLTYLDLSGNHFNFSPIPMFFGSMQNLNYLYLSCSHFSGRIPSSLGNLKNLLFLDLSWNYGVEANDVNWISDLESLEHLDMSEVYLGDTHNLFQVLNMLPSLLHIYLAGCGLHNSLIPLTKVQVLDLRGNQLTLPLLRAFQNMTSLMHLYLSWNQFNGPIPNDAFRNLTSIEFLDLSYNNITSIPSWFHKFEKLVHLDLSSNGLHGPIPNAFRNLTSIEFLHLSFNSITSIPSWFQYFEKLVHLDLSYNGLHGPIPNAFRNMPSIEFLDLSANYFTSVPSWFHKFKKLKLLDLSCNDLQRIFERHDCISSWQWQWQSYLSGLGDANLDASKNISSLVLLDLSRNELRGPIPEGVKNITSIEFLYLSGNKYPSVPSWFGNFEKLVDLDLSMNMLNGPIPEAFRNMDSIQFLDLSYNGFTSIPSWFAELKSLVGINLQQNNLTHMECSLSSILGNMCHLNSLDLSRNKLRGKLFGHYELSGCIRYDLQYLSLGNNEFSDRLPTWLGQLQNLSYLDLNSNFFQGPIPFSLGKLSELGELDLSNNKLNGTLPHYMGEFINLYLLNLSSNKFNGFIPQSLGKLVHLDYFDLSNNSFNGPIPQSLYQLWHLDLSSNNLDGIISIGREKSLTTIGMLYLNLANNQISGSLPKNIGLIMPYLGNLILGNNLINGSIPISLCQTQLDNLDLSKNNLSGDIPNCWKDNQGWEEINLSSNKLSGVFPSSFGNLSSLTWLHLNKNSLQGRLPASLRNLKQLLILDVGENQLSGTIPSWTADTFPSLQILRLRQNKLNGSIPSQLCQLTSLKILDLSRNRLEGSIPSCIGNLRGMTLNKSSNQPNANLVPLPYNSSVAEAPEPEWYKEEVKEVMKGTELDYIKILKLVVNMDLSENNLVGSIPNEITWLTGLHGLNLANNNLKGEIPKKIGDMKSLESLDVSHNLLSGTIPNSMSALTSLSHLNLSHNNLSGPIPEGNQLSTLDDPSIYADNPYLCGSLLPNKCPGDDSHQNPESKGNEDDDGKKDKVEKIWLFFVIAAGFATGFWGVIGTLWFKKSFRHAYFGWVDEKADEIYVAMVIKMKKFKNLMVM</sequence>
<evidence type="ECO:0000256" key="12">
    <source>
        <dbReference type="ARBA" id="ARBA00023180"/>
    </source>
</evidence>
<dbReference type="PANTHER" id="PTHR48052">
    <property type="entry name" value="UNNAMED PRODUCT"/>
    <property type="match status" value="1"/>
</dbReference>
<dbReference type="GO" id="GO:0005886">
    <property type="term" value="C:plasma membrane"/>
    <property type="evidence" value="ECO:0007669"/>
    <property type="project" value="UniProtKB-SubCell"/>
</dbReference>
<evidence type="ECO:0000256" key="7">
    <source>
        <dbReference type="ARBA" id="ARBA00022729"/>
    </source>
</evidence>
<dbReference type="PROSITE" id="PS51450">
    <property type="entry name" value="LRR"/>
    <property type="match status" value="2"/>
</dbReference>
<dbReference type="Pfam" id="PF13855">
    <property type="entry name" value="LRR_8"/>
    <property type="match status" value="4"/>
</dbReference>
<evidence type="ECO:0000256" key="8">
    <source>
        <dbReference type="ARBA" id="ARBA00022737"/>
    </source>
</evidence>
<dbReference type="AlphaFoldDB" id="A0AAN9M1M4"/>
<dbReference type="Proteomes" id="UP001367508">
    <property type="component" value="Unassembled WGS sequence"/>
</dbReference>
<evidence type="ECO:0000256" key="9">
    <source>
        <dbReference type="ARBA" id="ARBA00022989"/>
    </source>
</evidence>
<protein>
    <recommendedName>
        <fullName evidence="19">Leucine-rich repeat-containing N-terminal plant-type domain-containing protein</fullName>
    </recommendedName>
</protein>
<dbReference type="SMART" id="SM00369">
    <property type="entry name" value="LRR_TYP"/>
    <property type="match status" value="19"/>
</dbReference>
<feature type="domain" description="Disease resistance R13L4/SHOC-2-like LRR" evidence="16">
    <location>
        <begin position="468"/>
        <end position="709"/>
    </location>
</feature>
<dbReference type="Pfam" id="PF08263">
    <property type="entry name" value="LRRNT_2"/>
    <property type="match status" value="1"/>
</dbReference>
<keyword evidence="18" id="KW-1185">Reference proteome</keyword>
<evidence type="ECO:0008006" key="19">
    <source>
        <dbReference type="Google" id="ProtNLM"/>
    </source>
</evidence>
<keyword evidence="4" id="KW-0597">Phosphoprotein</keyword>
<organism evidence="17 18">
    <name type="scientific">Canavalia gladiata</name>
    <name type="common">Sword bean</name>
    <name type="synonym">Dolichos gladiatus</name>
    <dbReference type="NCBI Taxonomy" id="3824"/>
    <lineage>
        <taxon>Eukaryota</taxon>
        <taxon>Viridiplantae</taxon>
        <taxon>Streptophyta</taxon>
        <taxon>Embryophyta</taxon>
        <taxon>Tracheophyta</taxon>
        <taxon>Spermatophyta</taxon>
        <taxon>Magnoliopsida</taxon>
        <taxon>eudicotyledons</taxon>
        <taxon>Gunneridae</taxon>
        <taxon>Pentapetalae</taxon>
        <taxon>rosids</taxon>
        <taxon>fabids</taxon>
        <taxon>Fabales</taxon>
        <taxon>Fabaceae</taxon>
        <taxon>Papilionoideae</taxon>
        <taxon>50 kb inversion clade</taxon>
        <taxon>NPAAA clade</taxon>
        <taxon>indigoferoid/millettioid clade</taxon>
        <taxon>Phaseoleae</taxon>
        <taxon>Canavalia</taxon>
    </lineage>
</organism>